<dbReference type="GO" id="GO:0008168">
    <property type="term" value="F:methyltransferase activity"/>
    <property type="evidence" value="ECO:0007669"/>
    <property type="project" value="UniProtKB-KW"/>
</dbReference>
<gene>
    <name evidence="2" type="ORF">SAMN04489723_104328</name>
</gene>
<dbReference type="Proteomes" id="UP000198790">
    <property type="component" value="Unassembled WGS sequence"/>
</dbReference>
<evidence type="ECO:0000259" key="1">
    <source>
        <dbReference type="Pfam" id="PF13649"/>
    </source>
</evidence>
<dbReference type="InterPro" id="IPR029063">
    <property type="entry name" value="SAM-dependent_MTases_sf"/>
</dbReference>
<dbReference type="OrthoDB" id="9805585at2"/>
<dbReference type="SUPFAM" id="SSF53335">
    <property type="entry name" value="S-adenosyl-L-methionine-dependent methyltransferases"/>
    <property type="match status" value="1"/>
</dbReference>
<dbReference type="EMBL" id="FOKK01000004">
    <property type="protein sequence ID" value="SFB12514.1"/>
    <property type="molecule type" value="Genomic_DNA"/>
</dbReference>
<organism evidence="2 3">
    <name type="scientific">Algoriphagus aquimarinus</name>
    <dbReference type="NCBI Taxonomy" id="237018"/>
    <lineage>
        <taxon>Bacteria</taxon>
        <taxon>Pseudomonadati</taxon>
        <taxon>Bacteroidota</taxon>
        <taxon>Cytophagia</taxon>
        <taxon>Cytophagales</taxon>
        <taxon>Cyclobacteriaceae</taxon>
        <taxon>Algoriphagus</taxon>
    </lineage>
</organism>
<feature type="domain" description="Methyltransferase" evidence="1">
    <location>
        <begin position="43"/>
        <end position="140"/>
    </location>
</feature>
<reference evidence="2 3" key="1">
    <citation type="submission" date="2016-10" db="EMBL/GenBank/DDBJ databases">
        <authorList>
            <person name="de Groot N.N."/>
        </authorList>
    </citation>
    <scope>NUCLEOTIDE SEQUENCE [LARGE SCALE GENOMIC DNA]</scope>
    <source>
        <strain evidence="2 3">DSM 23399</strain>
    </source>
</reference>
<dbReference type="Pfam" id="PF13649">
    <property type="entry name" value="Methyltransf_25"/>
    <property type="match status" value="1"/>
</dbReference>
<dbReference type="AlphaFoldDB" id="A0A1I0YGQ6"/>
<name>A0A1I0YGQ6_9BACT</name>
<keyword evidence="2" id="KW-0489">Methyltransferase</keyword>
<evidence type="ECO:0000313" key="2">
    <source>
        <dbReference type="EMBL" id="SFB12514.1"/>
    </source>
</evidence>
<keyword evidence="3" id="KW-1185">Reference proteome</keyword>
<sequence>MSKSDLLLELYTNLSTTGAVAFSSKTLVKKMLAHVDFKEAKLIIELGGGDGSITKGIVDKLSPDTELLVFEISKSFCTSMEKLFPQENVRIINDSAENIDKYLDGRKADYVLSSLPFSFFAPEVRDKILSQSKAALTESGSFIQGCYSYLLKNLFKKHFGKINISFTLKNLPPAFVMVCR</sequence>
<evidence type="ECO:0000313" key="3">
    <source>
        <dbReference type="Proteomes" id="UP000198790"/>
    </source>
</evidence>
<protein>
    <submittedName>
        <fullName evidence="2">Phospholipid N-methyltransferase</fullName>
    </submittedName>
</protein>
<dbReference type="InterPro" id="IPR041698">
    <property type="entry name" value="Methyltransf_25"/>
</dbReference>
<dbReference type="STRING" id="237018.SAMN04489723_104328"/>
<keyword evidence="2" id="KW-0808">Transferase</keyword>
<accession>A0A1I0YGQ6</accession>
<dbReference type="Gene3D" id="3.40.50.150">
    <property type="entry name" value="Vaccinia Virus protein VP39"/>
    <property type="match status" value="1"/>
</dbReference>
<dbReference type="RefSeq" id="WP_092895894.1">
    <property type="nucleotide sequence ID" value="NZ_CAXBKE010000022.1"/>
</dbReference>
<dbReference type="GO" id="GO:0032259">
    <property type="term" value="P:methylation"/>
    <property type="evidence" value="ECO:0007669"/>
    <property type="project" value="UniProtKB-KW"/>
</dbReference>
<proteinExistence type="predicted"/>